<dbReference type="RefSeq" id="XP_010270742.1">
    <property type="nucleotide sequence ID" value="XM_010272440.2"/>
</dbReference>
<name>A0A1U8B3U3_NELNU</name>
<dbReference type="PANTHER" id="PTHR13452">
    <property type="entry name" value="THUMP DOMAIN CONTAINING PROTEIN 1-RELATED"/>
    <property type="match status" value="1"/>
</dbReference>
<reference evidence="3" key="1">
    <citation type="submission" date="2025-08" db="UniProtKB">
        <authorList>
            <consortium name="RefSeq"/>
        </authorList>
    </citation>
    <scope>IDENTIFICATION</scope>
</reference>
<dbReference type="eggNOG" id="ENOG502QRCB">
    <property type="taxonomic scope" value="Eukaryota"/>
</dbReference>
<dbReference type="FunCoup" id="A0A1U8B3U3">
    <property type="interactions" value="343"/>
</dbReference>
<feature type="domain" description="THUMP" evidence="1">
    <location>
        <begin position="208"/>
        <end position="300"/>
    </location>
</feature>
<proteinExistence type="predicted"/>
<gene>
    <name evidence="3" type="primary">LOC104606974</name>
</gene>
<organism evidence="2 3">
    <name type="scientific">Nelumbo nucifera</name>
    <name type="common">Sacred lotus</name>
    <dbReference type="NCBI Taxonomy" id="4432"/>
    <lineage>
        <taxon>Eukaryota</taxon>
        <taxon>Viridiplantae</taxon>
        <taxon>Streptophyta</taxon>
        <taxon>Embryophyta</taxon>
        <taxon>Tracheophyta</taxon>
        <taxon>Spermatophyta</taxon>
        <taxon>Magnoliopsida</taxon>
        <taxon>Proteales</taxon>
        <taxon>Nelumbonaceae</taxon>
        <taxon>Nelumbo</taxon>
    </lineage>
</organism>
<dbReference type="AlphaFoldDB" id="A0A1U8B3U3"/>
<dbReference type="InterPro" id="IPR004114">
    <property type="entry name" value="THUMP_dom"/>
</dbReference>
<dbReference type="InterPro" id="IPR040183">
    <property type="entry name" value="THUMPD1-like"/>
</dbReference>
<dbReference type="PANTHER" id="PTHR13452:SF13">
    <property type="entry name" value="OS02G0672400 PROTEIN"/>
    <property type="match status" value="1"/>
</dbReference>
<dbReference type="InParanoid" id="A0A1U8B3U3"/>
<dbReference type="Proteomes" id="UP000189703">
    <property type="component" value="Unplaced"/>
</dbReference>
<dbReference type="OrthoDB" id="367221at2759"/>
<accession>A0A1U8B3U3</accession>
<dbReference type="CDD" id="cd11717">
    <property type="entry name" value="THUMP_THUMPD1_like"/>
    <property type="match status" value="1"/>
</dbReference>
<dbReference type="SUPFAM" id="SSF143437">
    <property type="entry name" value="THUMP domain-like"/>
    <property type="match status" value="1"/>
</dbReference>
<dbReference type="Pfam" id="PF02926">
    <property type="entry name" value="THUMP"/>
    <property type="match status" value="1"/>
</dbReference>
<evidence type="ECO:0000259" key="1">
    <source>
        <dbReference type="Pfam" id="PF02926"/>
    </source>
</evidence>
<protein>
    <submittedName>
        <fullName evidence="3">Uncharacterized protein LOC104606974 isoform X1</fullName>
    </submittedName>
</protein>
<evidence type="ECO:0000313" key="3">
    <source>
        <dbReference type="RefSeq" id="XP_010270742.1"/>
    </source>
</evidence>
<evidence type="ECO:0000313" key="2">
    <source>
        <dbReference type="Proteomes" id="UP000189703"/>
    </source>
</evidence>
<dbReference type="GeneID" id="104606974"/>
<dbReference type="GO" id="GO:0006400">
    <property type="term" value="P:tRNA modification"/>
    <property type="evidence" value="ECO:0000318"/>
    <property type="project" value="GO_Central"/>
</dbReference>
<keyword evidence="2" id="KW-1185">Reference proteome</keyword>
<sequence length="341" mass="37347">MAENEPNSGLGPEGREEGLTPWEQHAAVINIPRFDYNAPSSLLEYSHSGFLITCPIKREKSATKEAISILEKFIVSQSCGSSSECLEVLDANVAAKRRKVCIEERNGKGGNNLESTKDGDTIRDSDGISKETSSFSAKIGVEFSQVLSLVKLTRSGLLLLTIPRNSSYNTVDILSNIFCSLDSRSLKAPLWIHRILPIQATCSLNEMDLRRVVSKLVQQFLDDKQNNVERPVKFAVGYNRRGIEETEMKTQRNTSKDSSSFNLLDREKCFSVVAGAVKDVLPDSVVDLKAPQLAILVELLPLSGVPNGSLVVAVSVLPSNLVSTKPRLCVKALISDIKTLN</sequence>
<dbReference type="GO" id="GO:0003723">
    <property type="term" value="F:RNA binding"/>
    <property type="evidence" value="ECO:0000318"/>
    <property type="project" value="GO_Central"/>
</dbReference>
<dbReference type="KEGG" id="nnu:104606974"/>
<dbReference type="OMA" id="QPIKFAV"/>